<dbReference type="RefSeq" id="WP_120746083.1">
    <property type="nucleotide sequence ID" value="NZ_RBAH01000003.1"/>
</dbReference>
<dbReference type="EMBL" id="RBAH01000003">
    <property type="protein sequence ID" value="RKN85714.1"/>
    <property type="molecule type" value="Genomic_DNA"/>
</dbReference>
<keyword evidence="2" id="KW-1185">Reference proteome</keyword>
<proteinExistence type="predicted"/>
<accession>A0A3B0CMH5</accession>
<organism evidence="1 2">
    <name type="scientific">Paenibacillus ginsengarvi</name>
    <dbReference type="NCBI Taxonomy" id="400777"/>
    <lineage>
        <taxon>Bacteria</taxon>
        <taxon>Bacillati</taxon>
        <taxon>Bacillota</taxon>
        <taxon>Bacilli</taxon>
        <taxon>Bacillales</taxon>
        <taxon>Paenibacillaceae</taxon>
        <taxon>Paenibacillus</taxon>
    </lineage>
</organism>
<reference evidence="1 2" key="1">
    <citation type="journal article" date="2007" name="Int. J. Syst. Evol. Microbiol.">
        <title>Paenibacillus ginsengarvi sp. nov., isolated from soil from ginseng cultivation.</title>
        <authorList>
            <person name="Yoon M.H."/>
            <person name="Ten L.N."/>
            <person name="Im W.T."/>
        </authorList>
    </citation>
    <scope>NUCLEOTIDE SEQUENCE [LARGE SCALE GENOMIC DNA]</scope>
    <source>
        <strain evidence="1 2">KCTC 13059</strain>
    </source>
</reference>
<protein>
    <submittedName>
        <fullName evidence="1">DUF2508 family protein</fullName>
    </submittedName>
</protein>
<evidence type="ECO:0000313" key="1">
    <source>
        <dbReference type="EMBL" id="RKN85714.1"/>
    </source>
</evidence>
<gene>
    <name evidence="1" type="ORF">D7M11_05040</name>
</gene>
<dbReference type="OrthoDB" id="2649829at2"/>
<dbReference type="Proteomes" id="UP000282311">
    <property type="component" value="Unassembled WGS sequence"/>
</dbReference>
<evidence type="ECO:0000313" key="2">
    <source>
        <dbReference type="Proteomes" id="UP000282311"/>
    </source>
</evidence>
<sequence length="93" mass="11000">MMNVQWRTFFGLRARETDPYLKDKQELLKEIRVAHTDWQHALTRLDYASDQDEIDYAIFALEAAEKRFEMLLKSAKRLRIHVLDVGTGRTMEG</sequence>
<dbReference type="AlphaFoldDB" id="A0A3B0CMH5"/>
<dbReference type="Pfam" id="PF10704">
    <property type="entry name" value="DUF2508"/>
    <property type="match status" value="1"/>
</dbReference>
<dbReference type="InterPro" id="IPR019644">
    <property type="entry name" value="DUF2508"/>
</dbReference>
<name>A0A3B0CMH5_9BACL</name>
<comment type="caution">
    <text evidence="1">The sequence shown here is derived from an EMBL/GenBank/DDBJ whole genome shotgun (WGS) entry which is preliminary data.</text>
</comment>